<gene>
    <name evidence="5" type="ORF">A2Y99_00175</name>
</gene>
<keyword evidence="3" id="KW-0521">NADP</keyword>
<dbReference type="PANTHER" id="PTHR10572:SF24">
    <property type="entry name" value="3-HYDROXY-3-METHYLGLUTARYL-COENZYME A REDUCTASE"/>
    <property type="match status" value="1"/>
</dbReference>
<evidence type="ECO:0000256" key="1">
    <source>
        <dbReference type="ARBA" id="ARBA00007661"/>
    </source>
</evidence>
<evidence type="ECO:0000313" key="6">
    <source>
        <dbReference type="Proteomes" id="UP000178230"/>
    </source>
</evidence>
<name>A0A1F5YH94_9BACT</name>
<sequence length="383" mass="40883">MNLRNHKNIIERRRYLGEKIGCSLASVGIYPQGLQKAGERNCENMIGATQIPLGIAGPITIRGRYATGDFFLPLATTEGALVASVNRGCKAVTLSKGVSVYQEYVGITRGVALSTGSVGKGMEVKKWISQNQPALAEITRKTSNHLNLIRVDSTVVADCLFIRLYFDSQDAMGMNMATIASDAVIHFLEKKQGIKCVSLAGNYDIDKKPAWLNFILGRGRKVWAEVIIPEAIVRTVLKTTSEKINQVAISKCYLGSIMSGSMGFNAHFANIIAAVFTATGQDIAHTVEGSLGVTSTQVIEDNLHISVYLPDLIIGTVGGGTGLPAQEEALKIMGINRENKGNSAAFYADIITGAVLAGEVSLLAALSEGSLAASHQKLARGKK</sequence>
<evidence type="ECO:0000256" key="3">
    <source>
        <dbReference type="ARBA" id="ARBA00022857"/>
    </source>
</evidence>
<protein>
    <recommendedName>
        <fullName evidence="2">hydroxymethylglutaryl-CoA reductase (NADPH)</fullName>
        <ecNumber evidence="2">1.1.1.34</ecNumber>
    </recommendedName>
</protein>
<dbReference type="InterPro" id="IPR023074">
    <property type="entry name" value="HMG_CoA_Rdtase_cat_sf"/>
</dbReference>
<dbReference type="InterPro" id="IPR004554">
    <property type="entry name" value="HMG_CoA_Rdtase_eu_arc"/>
</dbReference>
<dbReference type="Gene3D" id="3.30.70.420">
    <property type="entry name" value="Hydroxymethylglutaryl-CoA reductase, class I/II, NAD/NADP-binding domain"/>
    <property type="match status" value="1"/>
</dbReference>
<reference evidence="5 6" key="1">
    <citation type="journal article" date="2016" name="Nat. Commun.">
        <title>Thousands of microbial genomes shed light on interconnected biogeochemical processes in an aquifer system.</title>
        <authorList>
            <person name="Anantharaman K."/>
            <person name="Brown C.T."/>
            <person name="Hug L.A."/>
            <person name="Sharon I."/>
            <person name="Castelle C.J."/>
            <person name="Probst A.J."/>
            <person name="Thomas B.C."/>
            <person name="Singh A."/>
            <person name="Wilkins M.J."/>
            <person name="Karaoz U."/>
            <person name="Brodie E.L."/>
            <person name="Williams K.H."/>
            <person name="Hubbard S.S."/>
            <person name="Banfield J.F."/>
        </authorList>
    </citation>
    <scope>NUCLEOTIDE SEQUENCE [LARGE SCALE GENOMIC DNA]</scope>
</reference>
<comment type="similarity">
    <text evidence="1">Belongs to the HMG-CoA reductase family.</text>
</comment>
<dbReference type="GO" id="GO:0016126">
    <property type="term" value="P:sterol biosynthetic process"/>
    <property type="evidence" value="ECO:0007669"/>
    <property type="project" value="TreeGrafter"/>
</dbReference>
<proteinExistence type="inferred from homology"/>
<dbReference type="EMBL" id="MFIY01000052">
    <property type="protein sequence ID" value="OGF99442.1"/>
    <property type="molecule type" value="Genomic_DNA"/>
</dbReference>
<dbReference type="InterPro" id="IPR009023">
    <property type="entry name" value="HMG_CoA_Rdtase_NAD(P)-bd_sf"/>
</dbReference>
<dbReference type="Pfam" id="PF00368">
    <property type="entry name" value="HMG-CoA_red"/>
    <property type="match status" value="1"/>
</dbReference>
<dbReference type="PROSITE" id="PS00318">
    <property type="entry name" value="HMG_COA_REDUCTASE_2"/>
    <property type="match status" value="1"/>
</dbReference>
<dbReference type="CDD" id="cd00643">
    <property type="entry name" value="HMG-CoA_reductase_classI"/>
    <property type="match status" value="1"/>
</dbReference>
<accession>A0A1F5YH94</accession>
<dbReference type="PANTHER" id="PTHR10572">
    <property type="entry name" value="3-HYDROXY-3-METHYLGLUTARYL-COENZYME A REDUCTASE"/>
    <property type="match status" value="1"/>
</dbReference>
<dbReference type="GO" id="GO:0015936">
    <property type="term" value="P:coenzyme A metabolic process"/>
    <property type="evidence" value="ECO:0007669"/>
    <property type="project" value="InterPro"/>
</dbReference>
<evidence type="ECO:0000256" key="2">
    <source>
        <dbReference type="ARBA" id="ARBA00012999"/>
    </source>
</evidence>
<dbReference type="PRINTS" id="PR00071">
    <property type="entry name" value="HMGCOARDTASE"/>
</dbReference>
<dbReference type="GO" id="GO:0004420">
    <property type="term" value="F:hydroxymethylglutaryl-CoA reductase (NADPH) activity"/>
    <property type="evidence" value="ECO:0007669"/>
    <property type="project" value="UniProtKB-EC"/>
</dbReference>
<dbReference type="AlphaFoldDB" id="A0A1F5YH94"/>
<evidence type="ECO:0000256" key="4">
    <source>
        <dbReference type="ARBA" id="ARBA00023002"/>
    </source>
</evidence>
<dbReference type="InterPro" id="IPR023076">
    <property type="entry name" value="HMG_CoA_Rdtase_CS"/>
</dbReference>
<dbReference type="EC" id="1.1.1.34" evidence="2"/>
<dbReference type="PROSITE" id="PS50065">
    <property type="entry name" value="HMG_COA_REDUCTASE_4"/>
    <property type="match status" value="1"/>
</dbReference>
<organism evidence="5 6">
    <name type="scientific">Candidatus Gottesmanbacteria bacterium RBG_13_37_7</name>
    <dbReference type="NCBI Taxonomy" id="1798369"/>
    <lineage>
        <taxon>Bacteria</taxon>
        <taxon>Candidatus Gottesmaniibacteriota</taxon>
    </lineage>
</organism>
<keyword evidence="4" id="KW-0560">Oxidoreductase</keyword>
<dbReference type="Proteomes" id="UP000178230">
    <property type="component" value="Unassembled WGS sequence"/>
</dbReference>
<dbReference type="SUPFAM" id="SSF55035">
    <property type="entry name" value="NAD-binding domain of HMG-CoA reductase"/>
    <property type="match status" value="1"/>
</dbReference>
<evidence type="ECO:0000313" key="5">
    <source>
        <dbReference type="EMBL" id="OGF99442.1"/>
    </source>
</evidence>
<dbReference type="SUPFAM" id="SSF56542">
    <property type="entry name" value="Substrate-binding domain of HMG-CoA reductase"/>
    <property type="match status" value="1"/>
</dbReference>
<dbReference type="InterPro" id="IPR009029">
    <property type="entry name" value="HMG_CoA_Rdtase_sub-bd_dom_sf"/>
</dbReference>
<dbReference type="Gene3D" id="3.90.770.10">
    <property type="entry name" value="3-hydroxy-3-methylglutaryl-coenzyme A Reductase, Chain A, domain 2"/>
    <property type="match status" value="1"/>
</dbReference>
<dbReference type="GO" id="GO:0008299">
    <property type="term" value="P:isoprenoid biosynthetic process"/>
    <property type="evidence" value="ECO:0007669"/>
    <property type="project" value="InterPro"/>
</dbReference>
<dbReference type="InterPro" id="IPR002202">
    <property type="entry name" value="HMG_CoA_Rdtase"/>
</dbReference>
<comment type="caution">
    <text evidence="5">The sequence shown here is derived from an EMBL/GenBank/DDBJ whole genome shotgun (WGS) entry which is preliminary data.</text>
</comment>